<evidence type="ECO:0000313" key="9">
    <source>
        <dbReference type="EMBL" id="ACO14386.1"/>
    </source>
</evidence>
<comment type="subcellular location">
    <subcellularLocation>
        <location evidence="1">Nucleus</location>
        <location evidence="1">Nucleolus</location>
    </subcellularLocation>
</comment>
<feature type="compositionally biased region" description="Polar residues" evidence="7">
    <location>
        <begin position="101"/>
        <end position="114"/>
    </location>
</feature>
<dbReference type="Pfam" id="PF08145">
    <property type="entry name" value="BOP1NT"/>
    <property type="match status" value="1"/>
</dbReference>
<accession>C1BZD3</accession>
<gene>
    <name evidence="9" type="primary">BOP1</name>
</gene>
<feature type="compositionally biased region" description="Low complexity" evidence="7">
    <location>
        <begin position="146"/>
        <end position="158"/>
    </location>
</feature>
<dbReference type="InterPro" id="IPR012953">
    <property type="entry name" value="BOP1_N_dom"/>
</dbReference>
<feature type="region of interest" description="Disordered" evidence="7">
    <location>
        <begin position="1"/>
        <end position="172"/>
    </location>
</feature>
<reference evidence="9" key="1">
    <citation type="journal article" date="2010" name="BMC Genomics">
        <title>Salmo salar and Esox lucius full-length cDNA sequences reveal changes in evolutionary pressures on a post-tetraploidization genome.</title>
        <authorList>
            <person name="Leong J.S."/>
            <person name="Jantzen S.G."/>
            <person name="von Schalburg K.R."/>
            <person name="Cooper G.A."/>
            <person name="Messmer A.M."/>
            <person name="Liao N.Y."/>
            <person name="Munro S."/>
            <person name="Moore R."/>
            <person name="Holt R.A."/>
            <person name="Jones S.J."/>
            <person name="Davidson W.S."/>
            <person name="Koop B.F."/>
        </authorList>
    </citation>
    <scope>NUCLEOTIDE SEQUENCE</scope>
    <source>
        <tissue evidence="9">Head kidney</tissue>
    </source>
</reference>
<dbReference type="GO" id="GO:0000463">
    <property type="term" value="P:maturation of LSU-rRNA from tricistronic rRNA transcript (SSU-rRNA, 5.8S rRNA, LSU-rRNA)"/>
    <property type="evidence" value="ECO:0007669"/>
    <property type="project" value="TreeGrafter"/>
</dbReference>
<dbReference type="PANTHER" id="PTHR17605">
    <property type="entry name" value="RIBOSOME BIOGENESIS PROTEIN BOP1 BLOCK OF PROLIFERATION 1 PROTEIN"/>
    <property type="match status" value="1"/>
</dbReference>
<feature type="compositionally biased region" description="Acidic residues" evidence="7">
    <location>
        <begin position="67"/>
        <end position="88"/>
    </location>
</feature>
<feature type="compositionally biased region" description="Basic and acidic residues" evidence="7">
    <location>
        <begin position="117"/>
        <end position="127"/>
    </location>
</feature>
<keyword evidence="3" id="KW-0698">rRNA processing</keyword>
<evidence type="ECO:0000259" key="8">
    <source>
        <dbReference type="Pfam" id="PF08145"/>
    </source>
</evidence>
<reference evidence="9" key="2">
    <citation type="submission" date="2010-07" db="EMBL/GenBank/DDBJ databases">
        <title>Esox lucius ESTs and full-length cDNAs.</title>
        <authorList>
            <consortium name="cGRASP (B.F. Koop &amp; W.S. Davidson)"/>
            <person name="Leong J."/>
            <person name="Jantzen S."/>
            <person name="Cooper G."/>
            <person name="Davidson W.S."/>
            <person name="Koop B.F."/>
        </authorList>
    </citation>
    <scope>NUCLEOTIDE SEQUENCE</scope>
    <source>
        <tissue evidence="9">Head kidney</tissue>
    </source>
</reference>
<dbReference type="EMBL" id="BT079962">
    <property type="protein sequence ID" value="ACO14386.1"/>
    <property type="molecule type" value="mRNA"/>
</dbReference>
<name>C1BZD3_ESOLU</name>
<feature type="domain" description="BOP1 N-terminal" evidence="8">
    <location>
        <begin position="185"/>
        <end position="223"/>
    </location>
</feature>
<dbReference type="GO" id="GO:0043021">
    <property type="term" value="F:ribonucleoprotein complex binding"/>
    <property type="evidence" value="ECO:0007669"/>
    <property type="project" value="TreeGrafter"/>
</dbReference>
<evidence type="ECO:0000256" key="4">
    <source>
        <dbReference type="ARBA" id="ARBA00022574"/>
    </source>
</evidence>
<keyword evidence="6" id="KW-0539">Nucleus</keyword>
<protein>
    <submittedName>
        <fullName evidence="9">Ribosome biogenesis protein BOP1</fullName>
    </submittedName>
</protein>
<evidence type="ECO:0000256" key="3">
    <source>
        <dbReference type="ARBA" id="ARBA00022552"/>
    </source>
</evidence>
<evidence type="ECO:0000256" key="6">
    <source>
        <dbReference type="ARBA" id="ARBA00023242"/>
    </source>
</evidence>
<dbReference type="PANTHER" id="PTHR17605:SF0">
    <property type="entry name" value="RIBOSOME BIOGENESIS PROTEIN BOP1"/>
    <property type="match status" value="1"/>
</dbReference>
<proteinExistence type="evidence at transcript level"/>
<sequence>MPTVNLELQKKGTMSKAKEKSAKKRVAEEDDDQFPIFDKDIAEKENLEDEDDLSDSGESVFSGLEDSGSDSEEDGEGDEDGDDEDEDCAIISDEILKNDTVAETSAKPTATVKNTSKHQDEKLESAGKKNIKKGKGIVMEDGGEKGLTTTFQGLTTTLPADEYDQDTSDEEDVRNTVGNIPMEWYQDYPHIGYDLDGKKIFKPIRNKDELDEFLDKMENPDYW</sequence>
<feature type="compositionally biased region" description="Acidic residues" evidence="7">
    <location>
        <begin position="161"/>
        <end position="172"/>
    </location>
</feature>
<dbReference type="InterPro" id="IPR028598">
    <property type="entry name" value="BOP1/Erb1"/>
</dbReference>
<dbReference type="GO" id="GO:0030687">
    <property type="term" value="C:preribosome, large subunit precursor"/>
    <property type="evidence" value="ECO:0007669"/>
    <property type="project" value="TreeGrafter"/>
</dbReference>
<dbReference type="AlphaFoldDB" id="C1BZD3"/>
<evidence type="ECO:0000256" key="2">
    <source>
        <dbReference type="ARBA" id="ARBA00022517"/>
    </source>
</evidence>
<dbReference type="GO" id="GO:0070545">
    <property type="term" value="C:PeBoW complex"/>
    <property type="evidence" value="ECO:0007669"/>
    <property type="project" value="TreeGrafter"/>
</dbReference>
<keyword evidence="2" id="KW-0690">Ribosome biogenesis</keyword>
<evidence type="ECO:0000256" key="7">
    <source>
        <dbReference type="SAM" id="MobiDB-lite"/>
    </source>
</evidence>
<evidence type="ECO:0000256" key="5">
    <source>
        <dbReference type="ARBA" id="ARBA00022737"/>
    </source>
</evidence>
<keyword evidence="4" id="KW-0853">WD repeat</keyword>
<evidence type="ECO:0000256" key="1">
    <source>
        <dbReference type="ARBA" id="ARBA00004604"/>
    </source>
</evidence>
<organism evidence="9">
    <name type="scientific">Esox lucius</name>
    <name type="common">Northern pike</name>
    <dbReference type="NCBI Taxonomy" id="8010"/>
    <lineage>
        <taxon>Eukaryota</taxon>
        <taxon>Metazoa</taxon>
        <taxon>Chordata</taxon>
        <taxon>Craniata</taxon>
        <taxon>Vertebrata</taxon>
        <taxon>Euteleostomi</taxon>
        <taxon>Actinopterygii</taxon>
        <taxon>Neopterygii</taxon>
        <taxon>Teleostei</taxon>
        <taxon>Protacanthopterygii</taxon>
        <taxon>Esociformes</taxon>
        <taxon>Esocidae</taxon>
        <taxon>Esox</taxon>
    </lineage>
</organism>
<keyword evidence="5" id="KW-0677">Repeat</keyword>
<feature type="compositionally biased region" description="Acidic residues" evidence="7">
    <location>
        <begin position="46"/>
        <end position="55"/>
    </location>
</feature>